<feature type="domain" description="Rab-GAP TBC" evidence="4">
    <location>
        <begin position="22"/>
        <end position="198"/>
    </location>
</feature>
<keyword evidence="3" id="KW-0812">Transmembrane</keyword>
<feature type="compositionally biased region" description="Basic and acidic residues" evidence="2">
    <location>
        <begin position="499"/>
        <end position="508"/>
    </location>
</feature>
<feature type="compositionally biased region" description="Acidic residues" evidence="2">
    <location>
        <begin position="509"/>
        <end position="522"/>
    </location>
</feature>
<dbReference type="GO" id="GO:0005789">
    <property type="term" value="C:endoplasmic reticulum membrane"/>
    <property type="evidence" value="ECO:0007669"/>
    <property type="project" value="TreeGrafter"/>
</dbReference>
<evidence type="ECO:0000256" key="1">
    <source>
        <dbReference type="ARBA" id="ARBA00022468"/>
    </source>
</evidence>
<dbReference type="Pfam" id="PF00566">
    <property type="entry name" value="RabGAP-TBC"/>
    <property type="match status" value="1"/>
</dbReference>
<dbReference type="Proteomes" id="UP000308730">
    <property type="component" value="Unassembled WGS sequence"/>
</dbReference>
<dbReference type="Gene3D" id="1.10.472.80">
    <property type="entry name" value="Ypt/Rab-GAP domain of gyp1p, domain 3"/>
    <property type="match status" value="1"/>
</dbReference>
<feature type="region of interest" description="Disordered" evidence="2">
    <location>
        <begin position="324"/>
        <end position="343"/>
    </location>
</feature>
<dbReference type="InterPro" id="IPR035969">
    <property type="entry name" value="Rab-GAP_TBC_sf"/>
</dbReference>
<keyword evidence="3" id="KW-1133">Transmembrane helix</keyword>
<dbReference type="AlphaFoldDB" id="A0A4S4MXC7"/>
<dbReference type="PROSITE" id="PS50086">
    <property type="entry name" value="TBC_RABGAP"/>
    <property type="match status" value="1"/>
</dbReference>
<feature type="compositionally biased region" description="Pro residues" evidence="2">
    <location>
        <begin position="397"/>
        <end position="417"/>
    </location>
</feature>
<evidence type="ECO:0000259" key="4">
    <source>
        <dbReference type="PROSITE" id="PS50086"/>
    </source>
</evidence>
<evidence type="ECO:0000256" key="3">
    <source>
        <dbReference type="SAM" id="Phobius"/>
    </source>
</evidence>
<evidence type="ECO:0000313" key="5">
    <source>
        <dbReference type="EMBL" id="THH31072.1"/>
    </source>
</evidence>
<sequence>MDSLENSSILWNDLRELSVRPGGFGTRRVSLWLQLLRVSPSILPPPESDLTPTQPEHQDERQIRLDTDRSFVLYPHALHDLVVSVFRRRPALSYFQGYHDIVSVLFLTLPPEVQLVCAEKLSLQRVRDSMGATLEPVVGLLHVLRRVLTLADPEFAALMIKTSPLPYFALSSILTLFSHDIPTLPLIQHIFDYLLCRPPVHVVYLAAALALSRKEEAVALEQEGEDGMIHQILSGLPDLFEEGDEEIREDTDDEVNGEAENVSKAGSGADAEVHANNEGARLSEMVEHDTGLSAHDLDSDSRAVTPPSPLALHDNDETPIHEEASVSHDASLPDHPDSASRAASSPLVIHDNELHVQEEASGSHDAPPSDDHSPHTTDQPHAAEVALDSSTVSRPPSCSPTPPIPASSPPSRSPSPTPSSSSSAPPRPRVSLSHLMRAADSLYAVYPPTHPSIALREIMGPQSVVFTWSETADDLPEDDEAERMVLRPDLIVQPLPALLHEDDRKKEDDEAEERDTASEDGEKDVQKQGREKRSRRRLRKPLPLAIRRKAMVASAVLVLGVAMAVYGSGGFHRGGLMDRHRHGGGVGAREWKTFGHFVGAIVVGAAERFLDSVWG</sequence>
<dbReference type="OrthoDB" id="206700at2759"/>
<gene>
    <name evidence="5" type="ORF">EUX98_g3118</name>
</gene>
<feature type="compositionally biased region" description="Basic and acidic residues" evidence="2">
    <location>
        <begin position="358"/>
        <end position="375"/>
    </location>
</feature>
<comment type="caution">
    <text evidence="5">The sequence shown here is derived from an EMBL/GenBank/DDBJ whole genome shotgun (WGS) entry which is preliminary data.</text>
</comment>
<feature type="region of interest" description="Disordered" evidence="2">
    <location>
        <begin position="245"/>
        <end position="271"/>
    </location>
</feature>
<feature type="compositionally biased region" description="Acidic residues" evidence="2">
    <location>
        <begin position="245"/>
        <end position="257"/>
    </location>
</feature>
<feature type="compositionally biased region" description="Basic and acidic residues" evidence="2">
    <location>
        <begin position="324"/>
        <end position="338"/>
    </location>
</feature>
<dbReference type="SMART" id="SM00164">
    <property type="entry name" value="TBC"/>
    <property type="match status" value="1"/>
</dbReference>
<dbReference type="SUPFAM" id="SSF47923">
    <property type="entry name" value="Ypt/Rab-GAP domain of gyp1p"/>
    <property type="match status" value="2"/>
</dbReference>
<reference evidence="5 6" key="1">
    <citation type="submission" date="2019-02" db="EMBL/GenBank/DDBJ databases">
        <title>Genome sequencing of the rare red list fungi Antrodiella citrinella (Flaviporus citrinellus).</title>
        <authorList>
            <person name="Buettner E."/>
            <person name="Kellner H."/>
        </authorList>
    </citation>
    <scope>NUCLEOTIDE SEQUENCE [LARGE SCALE GENOMIC DNA]</scope>
    <source>
        <strain evidence="5 6">DSM 108506</strain>
    </source>
</reference>
<keyword evidence="3" id="KW-0472">Membrane</keyword>
<feature type="region of interest" description="Disordered" evidence="2">
    <location>
        <begin position="293"/>
        <end position="315"/>
    </location>
</feature>
<accession>A0A4S4MXC7</accession>
<name>A0A4S4MXC7_9APHY</name>
<evidence type="ECO:0000313" key="6">
    <source>
        <dbReference type="Proteomes" id="UP000308730"/>
    </source>
</evidence>
<evidence type="ECO:0000256" key="2">
    <source>
        <dbReference type="SAM" id="MobiDB-lite"/>
    </source>
</evidence>
<keyword evidence="1" id="KW-0343">GTPase activation</keyword>
<dbReference type="InterPro" id="IPR000195">
    <property type="entry name" value="Rab-GAP-TBC_dom"/>
</dbReference>
<keyword evidence="6" id="KW-1185">Reference proteome</keyword>
<feature type="region of interest" description="Disordered" evidence="2">
    <location>
        <begin position="358"/>
        <end position="429"/>
    </location>
</feature>
<protein>
    <recommendedName>
        <fullName evidence="4">Rab-GAP TBC domain-containing protein</fullName>
    </recommendedName>
</protein>
<dbReference type="InterPro" id="IPR045913">
    <property type="entry name" value="TBC20/Gyp8-like"/>
</dbReference>
<dbReference type="Gene3D" id="1.10.8.1310">
    <property type="match status" value="1"/>
</dbReference>
<dbReference type="GO" id="GO:0006888">
    <property type="term" value="P:endoplasmic reticulum to Golgi vesicle-mediated transport"/>
    <property type="evidence" value="ECO:0007669"/>
    <property type="project" value="TreeGrafter"/>
</dbReference>
<dbReference type="PANTHER" id="PTHR20913">
    <property type="entry name" value="TBC1 DOMAIN FAMILY MEMBER 20/GTPASE"/>
    <property type="match status" value="1"/>
</dbReference>
<dbReference type="EMBL" id="SGPM01000059">
    <property type="protein sequence ID" value="THH31072.1"/>
    <property type="molecule type" value="Genomic_DNA"/>
</dbReference>
<feature type="region of interest" description="Disordered" evidence="2">
    <location>
        <begin position="496"/>
        <end position="536"/>
    </location>
</feature>
<proteinExistence type="predicted"/>
<dbReference type="GO" id="GO:0005096">
    <property type="term" value="F:GTPase activator activity"/>
    <property type="evidence" value="ECO:0007669"/>
    <property type="project" value="UniProtKB-KW"/>
</dbReference>
<dbReference type="PANTHER" id="PTHR20913:SF7">
    <property type="entry name" value="RE60063P"/>
    <property type="match status" value="1"/>
</dbReference>
<organism evidence="5 6">
    <name type="scientific">Antrodiella citrinella</name>
    <dbReference type="NCBI Taxonomy" id="2447956"/>
    <lineage>
        <taxon>Eukaryota</taxon>
        <taxon>Fungi</taxon>
        <taxon>Dikarya</taxon>
        <taxon>Basidiomycota</taxon>
        <taxon>Agaricomycotina</taxon>
        <taxon>Agaricomycetes</taxon>
        <taxon>Polyporales</taxon>
        <taxon>Steccherinaceae</taxon>
        <taxon>Antrodiella</taxon>
    </lineage>
</organism>
<feature type="transmembrane region" description="Helical" evidence="3">
    <location>
        <begin position="550"/>
        <end position="571"/>
    </location>
</feature>